<keyword evidence="2" id="KW-0812">Transmembrane</keyword>
<protein>
    <recommendedName>
        <fullName evidence="5">TMC domain-containing protein</fullName>
    </recommendedName>
</protein>
<feature type="compositionally biased region" description="Acidic residues" evidence="1">
    <location>
        <begin position="20"/>
        <end position="32"/>
    </location>
</feature>
<proteinExistence type="predicted"/>
<dbReference type="EMBL" id="JALLPJ020000352">
    <property type="protein sequence ID" value="KAL3794524.1"/>
    <property type="molecule type" value="Genomic_DNA"/>
</dbReference>
<feature type="compositionally biased region" description="Basic and acidic residues" evidence="1">
    <location>
        <begin position="61"/>
        <end position="71"/>
    </location>
</feature>
<feature type="compositionally biased region" description="Polar residues" evidence="1">
    <location>
        <begin position="240"/>
        <end position="260"/>
    </location>
</feature>
<evidence type="ECO:0000256" key="2">
    <source>
        <dbReference type="SAM" id="Phobius"/>
    </source>
</evidence>
<evidence type="ECO:0000256" key="1">
    <source>
        <dbReference type="SAM" id="MobiDB-lite"/>
    </source>
</evidence>
<keyword evidence="2" id="KW-1133">Transmembrane helix</keyword>
<feature type="compositionally biased region" description="Polar residues" evidence="1">
    <location>
        <begin position="130"/>
        <end position="141"/>
    </location>
</feature>
<feature type="region of interest" description="Disordered" evidence="1">
    <location>
        <begin position="1"/>
        <end position="174"/>
    </location>
</feature>
<reference evidence="3 4" key="1">
    <citation type="submission" date="2024-10" db="EMBL/GenBank/DDBJ databases">
        <title>Updated reference genomes for cyclostephanoid diatoms.</title>
        <authorList>
            <person name="Roberts W.R."/>
            <person name="Alverson A.J."/>
        </authorList>
    </citation>
    <scope>NUCLEOTIDE SEQUENCE [LARGE SCALE GENOMIC DNA]</scope>
    <source>
        <strain evidence="3 4">AJA010-31</strain>
    </source>
</reference>
<evidence type="ECO:0000313" key="3">
    <source>
        <dbReference type="EMBL" id="KAL3794524.1"/>
    </source>
</evidence>
<evidence type="ECO:0008006" key="5">
    <source>
        <dbReference type="Google" id="ProtNLM"/>
    </source>
</evidence>
<organism evidence="3 4">
    <name type="scientific">Cyclotella atomus</name>
    <dbReference type="NCBI Taxonomy" id="382360"/>
    <lineage>
        <taxon>Eukaryota</taxon>
        <taxon>Sar</taxon>
        <taxon>Stramenopiles</taxon>
        <taxon>Ochrophyta</taxon>
        <taxon>Bacillariophyta</taxon>
        <taxon>Coscinodiscophyceae</taxon>
        <taxon>Thalassiosirophycidae</taxon>
        <taxon>Stephanodiscales</taxon>
        <taxon>Stephanodiscaceae</taxon>
        <taxon>Cyclotella</taxon>
    </lineage>
</organism>
<dbReference type="Proteomes" id="UP001530400">
    <property type="component" value="Unassembled WGS sequence"/>
</dbReference>
<feature type="compositionally biased region" description="Basic and acidic residues" evidence="1">
    <location>
        <begin position="108"/>
        <end position="128"/>
    </location>
</feature>
<dbReference type="AlphaFoldDB" id="A0ABD3Q3K9"/>
<name>A0ABD3Q3K9_9STRA</name>
<accession>A0ABD3Q3K9</accession>
<gene>
    <name evidence="3" type="ORF">ACHAWO_013005</name>
</gene>
<feature type="compositionally biased region" description="Acidic residues" evidence="1">
    <location>
        <begin position="72"/>
        <end position="89"/>
    </location>
</feature>
<keyword evidence="2" id="KW-0472">Membrane</keyword>
<feature type="transmembrane region" description="Helical" evidence="2">
    <location>
        <begin position="404"/>
        <end position="426"/>
    </location>
</feature>
<feature type="region of interest" description="Disordered" evidence="1">
    <location>
        <begin position="230"/>
        <end position="288"/>
    </location>
</feature>
<keyword evidence="4" id="KW-1185">Reference proteome</keyword>
<sequence>MSEQVECQDQPDAISIDPETISDEEAVIEDADNLTHNESQDETVSSVTDDSEIQSEGGNDVDEKLCTKDETLSDYEDASDEVNENDDAAGENLTNDNNAGEDEATQSDEQRQEPGSHLNEDVAVHDSTEVDSVTPNTNTDSLPIENTAKIIDAEKEPDPQNTPSKRKPSLIKSEGRRKLIVESENSLFTEDNAILPRSITLADRKGAFTPMKKEGKADLLASFIEYEDQIPPTKFPRPRTSFNDGKNRLISASKSRQSWPMTEPKRSRPSTSPLPSTRQLGNEKRRSLPAALEFSAKKSYDPSDYDIPSSLIKRRNAFSPKTPESQSRRRSQREVGLNKHHLFVQEHKKETQTNRRNNLERAALNILSTAVKLFSSCCIVARCLTFIGSKRSILYYLAENPTIWVVRFFVILFHAVFILVEMNVFIPGILPRGTLNNFVHRAFVQSFIGLVDISMNSNRSLVDYDGSENDLERWVDLAFLVLRVSPRGLLACSLLYFILAVCGKDGQSIIASRRFIEAIEFDA</sequence>
<evidence type="ECO:0000313" key="4">
    <source>
        <dbReference type="Proteomes" id="UP001530400"/>
    </source>
</evidence>
<comment type="caution">
    <text evidence="3">The sequence shown here is derived from an EMBL/GenBank/DDBJ whole genome shotgun (WGS) entry which is preliminary data.</text>
</comment>
<feature type="compositionally biased region" description="Low complexity" evidence="1">
    <location>
        <begin position="269"/>
        <end position="278"/>
    </location>
</feature>